<dbReference type="RefSeq" id="WP_349241829.1">
    <property type="nucleotide sequence ID" value="NZ_JAVTTO010000003.1"/>
</dbReference>
<evidence type="ECO:0000256" key="7">
    <source>
        <dbReference type="ARBA" id="ARBA00023114"/>
    </source>
</evidence>
<dbReference type="Gene3D" id="2.40.160.20">
    <property type="match status" value="1"/>
</dbReference>
<gene>
    <name evidence="14" type="ORF">RQM59_09270</name>
</gene>
<keyword evidence="6" id="KW-0406">Ion transport</keyword>
<evidence type="ECO:0000256" key="8">
    <source>
        <dbReference type="ARBA" id="ARBA00023136"/>
    </source>
</evidence>
<feature type="domain" description="OmpA-like" evidence="13">
    <location>
        <begin position="340"/>
        <end position="456"/>
    </location>
</feature>
<evidence type="ECO:0000256" key="6">
    <source>
        <dbReference type="ARBA" id="ARBA00023065"/>
    </source>
</evidence>
<dbReference type="PANTHER" id="PTHR30329">
    <property type="entry name" value="STATOR ELEMENT OF FLAGELLAR MOTOR COMPLEX"/>
    <property type="match status" value="1"/>
</dbReference>
<evidence type="ECO:0000313" key="14">
    <source>
        <dbReference type="EMBL" id="MDT7832569.1"/>
    </source>
</evidence>
<protein>
    <submittedName>
        <fullName evidence="14">OmpA family protein</fullName>
    </submittedName>
</protein>
<evidence type="ECO:0000256" key="2">
    <source>
        <dbReference type="ARBA" id="ARBA00022448"/>
    </source>
</evidence>
<dbReference type="Pfam" id="PF02412">
    <property type="entry name" value="TSP_3"/>
    <property type="match status" value="4"/>
</dbReference>
<dbReference type="InterPro" id="IPR006664">
    <property type="entry name" value="OMP_bac"/>
</dbReference>
<dbReference type="SUPFAM" id="SSF103088">
    <property type="entry name" value="OmpA-like"/>
    <property type="match status" value="1"/>
</dbReference>
<dbReference type="Gene3D" id="3.30.1330.60">
    <property type="entry name" value="OmpA-like domain"/>
    <property type="match status" value="1"/>
</dbReference>
<evidence type="ECO:0000256" key="1">
    <source>
        <dbReference type="ARBA" id="ARBA00004571"/>
    </source>
</evidence>
<dbReference type="EMBL" id="JAVTTO010000003">
    <property type="protein sequence ID" value="MDT7832569.1"/>
    <property type="molecule type" value="Genomic_DNA"/>
</dbReference>
<dbReference type="SUPFAM" id="SSF56925">
    <property type="entry name" value="OMPA-like"/>
    <property type="match status" value="1"/>
</dbReference>
<keyword evidence="9" id="KW-0998">Cell outer membrane</keyword>
<feature type="region of interest" description="Disordered" evidence="11">
    <location>
        <begin position="425"/>
        <end position="456"/>
    </location>
</feature>
<keyword evidence="8 10" id="KW-0472">Membrane</keyword>
<dbReference type="Proteomes" id="UP001257277">
    <property type="component" value="Unassembled WGS sequence"/>
</dbReference>
<proteinExistence type="predicted"/>
<evidence type="ECO:0000256" key="12">
    <source>
        <dbReference type="SAM" id="SignalP"/>
    </source>
</evidence>
<name>A0ABU3LH97_9FLAO</name>
<keyword evidence="7" id="KW-0626">Porin</keyword>
<reference evidence="14 15" key="1">
    <citation type="submission" date="2023-09" db="EMBL/GenBank/DDBJ databases">
        <title>Novel taxa isolated from Blanes Bay.</title>
        <authorList>
            <person name="Rey-Velasco X."/>
            <person name="Lucena T."/>
        </authorList>
    </citation>
    <scope>NUCLEOTIDE SEQUENCE [LARGE SCALE GENOMIC DNA]</scope>
    <source>
        <strain evidence="14 15">S356</strain>
    </source>
</reference>
<comment type="caution">
    <text evidence="14">The sequence shown here is derived from an EMBL/GenBank/DDBJ whole genome shotgun (WGS) entry which is preliminary data.</text>
</comment>
<evidence type="ECO:0000256" key="3">
    <source>
        <dbReference type="ARBA" id="ARBA00022452"/>
    </source>
</evidence>
<dbReference type="InterPro" id="IPR036737">
    <property type="entry name" value="OmpA-like_sf"/>
</dbReference>
<keyword evidence="5 12" id="KW-0732">Signal</keyword>
<evidence type="ECO:0000313" key="15">
    <source>
        <dbReference type="Proteomes" id="UP001257277"/>
    </source>
</evidence>
<feature type="chain" id="PRO_5047140463" evidence="12">
    <location>
        <begin position="23"/>
        <end position="456"/>
    </location>
</feature>
<dbReference type="InterPro" id="IPR011250">
    <property type="entry name" value="OMP/PagP_B-barrel"/>
</dbReference>
<dbReference type="PANTHER" id="PTHR30329:SF21">
    <property type="entry name" value="LIPOPROTEIN YIAD-RELATED"/>
    <property type="match status" value="1"/>
</dbReference>
<accession>A0ABU3LH97</accession>
<evidence type="ECO:0000256" key="4">
    <source>
        <dbReference type="ARBA" id="ARBA00022692"/>
    </source>
</evidence>
<evidence type="ECO:0000259" key="13">
    <source>
        <dbReference type="PROSITE" id="PS51123"/>
    </source>
</evidence>
<organism evidence="14 15">
    <name type="scientific">Asprobacillus argus</name>
    <dbReference type="NCBI Taxonomy" id="3076534"/>
    <lineage>
        <taxon>Bacteria</taxon>
        <taxon>Pseudomonadati</taxon>
        <taxon>Bacteroidota</taxon>
        <taxon>Flavobacteriia</taxon>
        <taxon>Flavobacteriales</taxon>
        <taxon>Flavobacteriaceae</taxon>
        <taxon>Asprobacillus</taxon>
    </lineage>
</organism>
<evidence type="ECO:0000256" key="11">
    <source>
        <dbReference type="SAM" id="MobiDB-lite"/>
    </source>
</evidence>
<evidence type="ECO:0000256" key="10">
    <source>
        <dbReference type="PROSITE-ProRule" id="PRU00473"/>
    </source>
</evidence>
<dbReference type="InterPro" id="IPR050330">
    <property type="entry name" value="Bact_OuterMem_StrucFunc"/>
</dbReference>
<feature type="signal peptide" evidence="12">
    <location>
        <begin position="1"/>
        <end position="22"/>
    </location>
</feature>
<dbReference type="InterPro" id="IPR006665">
    <property type="entry name" value="OmpA-like"/>
</dbReference>
<dbReference type="Pfam" id="PF00691">
    <property type="entry name" value="OmpA"/>
    <property type="match status" value="1"/>
</dbReference>
<dbReference type="CDD" id="cd07185">
    <property type="entry name" value="OmpA_C-like"/>
    <property type="match status" value="1"/>
</dbReference>
<dbReference type="PRINTS" id="PR01021">
    <property type="entry name" value="OMPADOMAIN"/>
</dbReference>
<sequence length="456" mass="48449">MKRLKLAVLALFALVMVNSVSAQDSNNPWVVGFGMNIVDFRTGEGIGEQFKDLLGNKDWNHTNSISRINAEKYIKNGFTLQFAASMADVTNIDGPTVDAFYWALDLNVKYDLNKLIGETGWFDPYVYVGGSYASLDQQGSNSVGEGMLGYGIGFNTWINDNLGINFQTGTKENFADKVPSHYQTSLGVVFRFGGKDTDGDGIFDKEDACPEVAGLKEFNGCPDADGDGIKDSDDACPNVAGLASLNGCPDADGDGIADKDDMCPNAKGTKANNGCPDSDGDGVLDKDDKCANVAGPKANGGCPWPDTDGDGVLDKDDNCANEAGPASNNGCPEPVITEVKEAEIGDFAKSILFNSGRSSFKNGVSEKLDGIVAIMKQFPKANFVVEGHTDSTGSDAINNKLSTKRAAAVKDYLVENGIDASRLNSKGFGSANPIDSNKTRAGRANNRRVEIKVTNK</sequence>
<keyword evidence="2" id="KW-0813">Transport</keyword>
<dbReference type="PROSITE" id="PS51123">
    <property type="entry name" value="OMPA_2"/>
    <property type="match status" value="1"/>
</dbReference>
<comment type="subcellular location">
    <subcellularLocation>
        <location evidence="1">Cell outer membrane</location>
        <topology evidence="1">Multi-pass membrane protein</topology>
    </subcellularLocation>
</comment>
<feature type="compositionally biased region" description="Basic and acidic residues" evidence="11">
    <location>
        <begin position="447"/>
        <end position="456"/>
    </location>
</feature>
<keyword evidence="15" id="KW-1185">Reference proteome</keyword>
<evidence type="ECO:0000256" key="5">
    <source>
        <dbReference type="ARBA" id="ARBA00022729"/>
    </source>
</evidence>
<dbReference type="InterPro" id="IPR028974">
    <property type="entry name" value="TSP_type-3_rpt"/>
</dbReference>
<keyword evidence="3" id="KW-1134">Transmembrane beta strand</keyword>
<dbReference type="InterPro" id="IPR003367">
    <property type="entry name" value="Thrombospondin_3-like_rpt"/>
</dbReference>
<evidence type="ECO:0000256" key="9">
    <source>
        <dbReference type="ARBA" id="ARBA00023237"/>
    </source>
</evidence>
<keyword evidence="4" id="KW-0812">Transmembrane</keyword>
<dbReference type="SUPFAM" id="SSF103647">
    <property type="entry name" value="TSP type-3 repeat"/>
    <property type="match status" value="1"/>
</dbReference>